<keyword evidence="3" id="KW-1185">Reference proteome</keyword>
<feature type="compositionally biased region" description="Pro residues" evidence="1">
    <location>
        <begin position="176"/>
        <end position="195"/>
    </location>
</feature>
<proteinExistence type="predicted"/>
<dbReference type="OrthoDB" id="6105938at2759"/>
<dbReference type="Proteomes" id="UP000308730">
    <property type="component" value="Unassembled WGS sequence"/>
</dbReference>
<feature type="compositionally biased region" description="Basic and acidic residues" evidence="1">
    <location>
        <begin position="284"/>
        <end position="294"/>
    </location>
</feature>
<gene>
    <name evidence="2" type="ORF">EUX98_g2537</name>
</gene>
<feature type="region of interest" description="Disordered" evidence="1">
    <location>
        <begin position="541"/>
        <end position="562"/>
    </location>
</feature>
<reference evidence="2 3" key="1">
    <citation type="submission" date="2019-02" db="EMBL/GenBank/DDBJ databases">
        <title>Genome sequencing of the rare red list fungi Antrodiella citrinella (Flaviporus citrinellus).</title>
        <authorList>
            <person name="Buettner E."/>
            <person name="Kellner H."/>
        </authorList>
    </citation>
    <scope>NUCLEOTIDE SEQUENCE [LARGE SCALE GENOMIC DNA]</scope>
    <source>
        <strain evidence="2 3">DSM 108506</strain>
    </source>
</reference>
<dbReference type="EMBL" id="SGPM01000041">
    <property type="protein sequence ID" value="THH31630.1"/>
    <property type="molecule type" value="Genomic_DNA"/>
</dbReference>
<feature type="region of interest" description="Disordered" evidence="1">
    <location>
        <begin position="602"/>
        <end position="667"/>
    </location>
</feature>
<accession>A0A4S4N704</accession>
<feature type="compositionally biased region" description="Basic and acidic residues" evidence="1">
    <location>
        <begin position="608"/>
        <end position="627"/>
    </location>
</feature>
<organism evidence="2 3">
    <name type="scientific">Antrodiella citrinella</name>
    <dbReference type="NCBI Taxonomy" id="2447956"/>
    <lineage>
        <taxon>Eukaryota</taxon>
        <taxon>Fungi</taxon>
        <taxon>Dikarya</taxon>
        <taxon>Basidiomycota</taxon>
        <taxon>Agaricomycotina</taxon>
        <taxon>Agaricomycetes</taxon>
        <taxon>Polyporales</taxon>
        <taxon>Steccherinaceae</taxon>
        <taxon>Antrodiella</taxon>
    </lineage>
</organism>
<evidence type="ECO:0000313" key="3">
    <source>
        <dbReference type="Proteomes" id="UP000308730"/>
    </source>
</evidence>
<feature type="region of interest" description="Disordered" evidence="1">
    <location>
        <begin position="149"/>
        <end position="199"/>
    </location>
</feature>
<dbReference type="AlphaFoldDB" id="A0A4S4N704"/>
<feature type="compositionally biased region" description="Polar residues" evidence="1">
    <location>
        <begin position="768"/>
        <end position="777"/>
    </location>
</feature>
<name>A0A4S4N704_9APHY</name>
<feature type="compositionally biased region" description="Polar residues" evidence="1">
    <location>
        <begin position="454"/>
        <end position="473"/>
    </location>
</feature>
<evidence type="ECO:0000313" key="2">
    <source>
        <dbReference type="EMBL" id="THH31630.1"/>
    </source>
</evidence>
<feature type="region of interest" description="Disordered" evidence="1">
    <location>
        <begin position="454"/>
        <end position="500"/>
    </location>
</feature>
<feature type="compositionally biased region" description="Low complexity" evidence="1">
    <location>
        <begin position="711"/>
        <end position="721"/>
    </location>
</feature>
<feature type="region of interest" description="Disordered" evidence="1">
    <location>
        <begin position="767"/>
        <end position="802"/>
    </location>
</feature>
<feature type="region of interest" description="Disordered" evidence="1">
    <location>
        <begin position="706"/>
        <end position="741"/>
    </location>
</feature>
<feature type="compositionally biased region" description="Low complexity" evidence="1">
    <location>
        <begin position="343"/>
        <end position="353"/>
    </location>
</feature>
<evidence type="ECO:0000256" key="1">
    <source>
        <dbReference type="SAM" id="MobiDB-lite"/>
    </source>
</evidence>
<feature type="region of interest" description="Disordered" evidence="1">
    <location>
        <begin position="270"/>
        <end position="388"/>
    </location>
</feature>
<protein>
    <submittedName>
        <fullName evidence="2">Uncharacterized protein</fullName>
    </submittedName>
</protein>
<feature type="compositionally biased region" description="Low complexity" evidence="1">
    <location>
        <begin position="474"/>
        <end position="489"/>
    </location>
</feature>
<sequence>MESEYDGFAREETRILRLIVEGFNDGAWESVMDEALTEAQRWLYEDDDQHPPGTLRSEAVATVYRALSRYKSVMRQTLRNEEVEKSLNRRIDALYQELEKNALVESNLLNAQGELAAQLKRSQKALFKSEEEVKNHRRDLAHIMAENRQLKKRQSNPSNPLPPPPVPVKMSLEWLAPPPSPIPPSGRTPSPPPRHGPLQAGANISIIKPGAALKYPSMVPGAPRSERVVIGEDNFPRRVEQPQPAFDRIYHHFDANQTPTHRNAVMYGDAGGREAMPASSRDVYVPEREPERQLPPRSQPRPFPNAAAIERLPPAPGLGLLDSAPSNASGRRLSHTPAPIPGPSGHSSSSPPADTDQLGLYSPTSTSSRRRDPRNGTTAPPALVPYSQGPAMLSELSLGLAEMPAPIDVPDSQGVSATSSLGDLNIFGLRNMPAPAFLPVTNVAPSLQNSSAVNVTSSRNSASPNVASTRNTPNASSSRLANASNVSLARSQSSAEGPRPIVSALAGSRNASSVSVTAPRIQRRRVSFDPEAQTIQSVDVNDVNGRGGTVVPEARESQSLSREGSYIMDIDEPFPETSLGLATSGQTIHGLEELNHVSRSLSSLADNTEERRQSRTHVLDRSPRGSRDSTAYVVERAPDRSPIVGSSSGHSGGGGRPMSTAGTLGGIYRDTRSSSYVSLSAAPRPIPLASPRPIDVRPAAVAHIYDHDADSSPVSSGSSGSSRRHSTRRDSLPTAAAERSYESLGGGIEGLSSSSLLLNFHPIGPGNSEATTSNGDPSSIYAPRPSRHGSNNPAAWLSRNFH</sequence>
<comment type="caution">
    <text evidence="2">The sequence shown here is derived from an EMBL/GenBank/DDBJ whole genome shotgun (WGS) entry which is preliminary data.</text>
</comment>